<dbReference type="SUPFAM" id="SSF55874">
    <property type="entry name" value="ATPase domain of HSP90 chaperone/DNA topoisomerase II/histidine kinase"/>
    <property type="match status" value="1"/>
</dbReference>
<dbReference type="InterPro" id="IPR003594">
    <property type="entry name" value="HATPase_dom"/>
</dbReference>
<accession>A0A2K9LMF1</accession>
<dbReference type="CDD" id="cd00082">
    <property type="entry name" value="HisKA"/>
    <property type="match status" value="1"/>
</dbReference>
<sequence>MVGSNRERLQVVSRNISRNILLVLLYWGFALGTELLAIPPDFATPVWPSAGIALGFVVVFGRAVYPGVWLGALIANLNVSLSQGIPIDLQQIAFASVVSCGALAQAAIASHMLLRLNLLPSQLTNGVQVLQFLLIVGPASCLINSINGSVMLGLFGIVPWAGWFNNWIVWWVGDSVGALVIAPFVVRVLTWSPTSSSRIWQSVALPIIFLMLVIASFIFVRSAEQANRRTQIAEIGHQFEAVLALNINEVRVILNAATSFFSASDHVSSAGFNTFFSPLVEQHPAILAVQWLPLVMGDDRTSFVSAVRETGVAGFEIREPDIDRRLVVSRDRAEYLPITYVYPLEGNEQVLGLDVLALPHRGDASRLLRTGSVQASVPVSLVQHKKSELSYILSAPVKAPDSQKYDGVIQVLFRVDDLLKRAISGDGVAESLRLVDVTDSDNPVLLHGNDKRELPVEWSSRFSFLDRVISIELMATYGIMTRVSFWQSYLILICGLLYVAMLEAVLLTMITRQRTIEDQVKIKTCELALAKEAAEKASMAKTEFLASMSHELRTPLNSVIGFTRRVMNRSASRLDERSLDALAVVDRNANHLLGLINNLLDISKLDLGKLELSLTQVALDEMLAETKNQFLPMAEAKGTSVQLECEFHGLIEADATRLRQVIINLMANAVKFTVGGEIKICLVEKSVQKVPGVELRVEDTGIGIAPDDIEKLFNKFQKVGREEKLNPEGTGLGLALTKELVELHKGTVSVTSEPGKLTVFSVWLPQRHG</sequence>
<feature type="domain" description="Histidine kinase" evidence="12">
    <location>
        <begin position="547"/>
        <end position="768"/>
    </location>
</feature>
<dbReference type="PROSITE" id="PS50839">
    <property type="entry name" value="CHASE"/>
    <property type="match status" value="1"/>
</dbReference>
<evidence type="ECO:0000256" key="10">
    <source>
        <dbReference type="ARBA" id="ARBA00023136"/>
    </source>
</evidence>
<evidence type="ECO:0000256" key="3">
    <source>
        <dbReference type="ARBA" id="ARBA00012438"/>
    </source>
</evidence>
<evidence type="ECO:0000259" key="12">
    <source>
        <dbReference type="PROSITE" id="PS50109"/>
    </source>
</evidence>
<evidence type="ECO:0000256" key="2">
    <source>
        <dbReference type="ARBA" id="ARBA00004651"/>
    </source>
</evidence>
<keyword evidence="10 11" id="KW-0472">Membrane</keyword>
<evidence type="ECO:0000256" key="11">
    <source>
        <dbReference type="SAM" id="Phobius"/>
    </source>
</evidence>
<dbReference type="Pfam" id="PF00512">
    <property type="entry name" value="HisKA"/>
    <property type="match status" value="1"/>
</dbReference>
<protein>
    <recommendedName>
        <fullName evidence="3">histidine kinase</fullName>
        <ecNumber evidence="3">2.7.13.3</ecNumber>
    </recommendedName>
</protein>
<dbReference type="InterPro" id="IPR006189">
    <property type="entry name" value="CHASE_dom"/>
</dbReference>
<feature type="transmembrane region" description="Helical" evidence="11">
    <location>
        <begin position="20"/>
        <end position="38"/>
    </location>
</feature>
<organism evidence="14 15">
    <name type="scientific">Ketobacter alkanivorans</name>
    <dbReference type="NCBI Taxonomy" id="1917421"/>
    <lineage>
        <taxon>Bacteria</taxon>
        <taxon>Pseudomonadati</taxon>
        <taxon>Pseudomonadota</taxon>
        <taxon>Gammaproteobacteria</taxon>
        <taxon>Pseudomonadales</taxon>
        <taxon>Ketobacteraceae</taxon>
        <taxon>Ketobacter</taxon>
    </lineage>
</organism>
<dbReference type="AlphaFoldDB" id="A0A2K9LMF1"/>
<dbReference type="GO" id="GO:0005886">
    <property type="term" value="C:plasma membrane"/>
    <property type="evidence" value="ECO:0007669"/>
    <property type="project" value="UniProtKB-SubCell"/>
</dbReference>
<dbReference type="SMART" id="SM00388">
    <property type="entry name" value="HisKA"/>
    <property type="match status" value="1"/>
</dbReference>
<evidence type="ECO:0000256" key="1">
    <source>
        <dbReference type="ARBA" id="ARBA00000085"/>
    </source>
</evidence>
<keyword evidence="4" id="KW-1003">Cell membrane</keyword>
<evidence type="ECO:0000256" key="6">
    <source>
        <dbReference type="ARBA" id="ARBA00022679"/>
    </source>
</evidence>
<feature type="transmembrane region" description="Helical" evidence="11">
    <location>
        <begin position="198"/>
        <end position="220"/>
    </location>
</feature>
<dbReference type="Gene3D" id="3.30.565.10">
    <property type="entry name" value="Histidine kinase-like ATPase, C-terminal domain"/>
    <property type="match status" value="1"/>
</dbReference>
<dbReference type="EC" id="2.7.13.3" evidence="3"/>
<keyword evidence="8" id="KW-0418">Kinase</keyword>
<dbReference type="InterPro" id="IPR003661">
    <property type="entry name" value="HisK_dim/P_dom"/>
</dbReference>
<evidence type="ECO:0000256" key="9">
    <source>
        <dbReference type="ARBA" id="ARBA00022989"/>
    </source>
</evidence>
<dbReference type="SMART" id="SM01079">
    <property type="entry name" value="CHASE"/>
    <property type="match status" value="1"/>
</dbReference>
<feature type="transmembrane region" description="Helical" evidence="11">
    <location>
        <begin position="489"/>
        <end position="510"/>
    </location>
</feature>
<evidence type="ECO:0000256" key="5">
    <source>
        <dbReference type="ARBA" id="ARBA00022553"/>
    </source>
</evidence>
<dbReference type="FunFam" id="3.30.565.10:FF:000006">
    <property type="entry name" value="Sensor histidine kinase WalK"/>
    <property type="match status" value="1"/>
</dbReference>
<dbReference type="SUPFAM" id="SSF47384">
    <property type="entry name" value="Homodimeric domain of signal transducing histidine kinase"/>
    <property type="match status" value="1"/>
</dbReference>
<dbReference type="Gene3D" id="1.10.287.130">
    <property type="match status" value="1"/>
</dbReference>
<feature type="domain" description="CHASE" evidence="13">
    <location>
        <begin position="263"/>
        <end position="424"/>
    </location>
</feature>
<dbReference type="InterPro" id="IPR036097">
    <property type="entry name" value="HisK_dim/P_sf"/>
</dbReference>
<feature type="transmembrane region" description="Helical" evidence="11">
    <location>
        <begin position="129"/>
        <end position="155"/>
    </location>
</feature>
<evidence type="ECO:0000256" key="4">
    <source>
        <dbReference type="ARBA" id="ARBA00022475"/>
    </source>
</evidence>
<evidence type="ECO:0000313" key="15">
    <source>
        <dbReference type="Proteomes" id="UP000235116"/>
    </source>
</evidence>
<evidence type="ECO:0000259" key="13">
    <source>
        <dbReference type="PROSITE" id="PS50839"/>
    </source>
</evidence>
<name>A0A2K9LMF1_9GAMM</name>
<keyword evidence="7 11" id="KW-0812">Transmembrane</keyword>
<dbReference type="Pfam" id="PF02518">
    <property type="entry name" value="HATPase_c"/>
    <property type="match status" value="1"/>
</dbReference>
<feature type="transmembrane region" description="Helical" evidence="11">
    <location>
        <begin position="89"/>
        <end position="109"/>
    </location>
</feature>
<evidence type="ECO:0000256" key="8">
    <source>
        <dbReference type="ARBA" id="ARBA00022777"/>
    </source>
</evidence>
<dbReference type="InterPro" id="IPR036890">
    <property type="entry name" value="HATPase_C_sf"/>
</dbReference>
<dbReference type="PANTHER" id="PTHR43047">
    <property type="entry name" value="TWO-COMPONENT HISTIDINE PROTEIN KINASE"/>
    <property type="match status" value="1"/>
</dbReference>
<evidence type="ECO:0000256" key="7">
    <source>
        <dbReference type="ARBA" id="ARBA00022692"/>
    </source>
</evidence>
<dbReference type="Proteomes" id="UP000235116">
    <property type="component" value="Chromosome"/>
</dbReference>
<comment type="catalytic activity">
    <reaction evidence="1">
        <text>ATP + protein L-histidine = ADP + protein N-phospho-L-histidine.</text>
        <dbReference type="EC" id="2.7.13.3"/>
    </reaction>
</comment>
<dbReference type="Pfam" id="PF03924">
    <property type="entry name" value="CHASE"/>
    <property type="match status" value="1"/>
</dbReference>
<feature type="transmembrane region" description="Helical" evidence="11">
    <location>
        <begin position="167"/>
        <end position="186"/>
    </location>
</feature>
<gene>
    <name evidence="14" type="ORF">Kalk_05915</name>
</gene>
<keyword evidence="6" id="KW-0808">Transferase</keyword>
<comment type="subcellular location">
    <subcellularLocation>
        <location evidence="2">Cell membrane</location>
        <topology evidence="2">Multi-pass membrane protein</topology>
    </subcellularLocation>
</comment>
<feature type="transmembrane region" description="Helical" evidence="11">
    <location>
        <begin position="50"/>
        <end position="77"/>
    </location>
</feature>
<dbReference type="InterPro" id="IPR005467">
    <property type="entry name" value="His_kinase_dom"/>
</dbReference>
<reference evidence="15" key="1">
    <citation type="submission" date="2017-08" db="EMBL/GenBank/DDBJ databases">
        <title>Direct submision.</title>
        <authorList>
            <person name="Kim S.-J."/>
            <person name="Rhee S.-K."/>
        </authorList>
    </citation>
    <scope>NUCLEOTIDE SEQUENCE [LARGE SCALE GENOMIC DNA]</scope>
    <source>
        <strain evidence="15">GI5</strain>
    </source>
</reference>
<dbReference type="EMBL" id="CP022684">
    <property type="protein sequence ID" value="AUM11984.1"/>
    <property type="molecule type" value="Genomic_DNA"/>
</dbReference>
<dbReference type="Gene3D" id="3.30.450.350">
    <property type="entry name" value="CHASE domain"/>
    <property type="match status" value="1"/>
</dbReference>
<dbReference type="KEGG" id="kak:Kalk_05915"/>
<dbReference type="SMART" id="SM00387">
    <property type="entry name" value="HATPase_c"/>
    <property type="match status" value="1"/>
</dbReference>
<dbReference type="GO" id="GO:0000155">
    <property type="term" value="F:phosphorelay sensor kinase activity"/>
    <property type="evidence" value="ECO:0007669"/>
    <property type="project" value="InterPro"/>
</dbReference>
<keyword evidence="15" id="KW-1185">Reference proteome</keyword>
<dbReference type="PRINTS" id="PR00344">
    <property type="entry name" value="BCTRLSENSOR"/>
</dbReference>
<dbReference type="InterPro" id="IPR004358">
    <property type="entry name" value="Sig_transdc_His_kin-like_C"/>
</dbReference>
<dbReference type="Pfam" id="PF05231">
    <property type="entry name" value="MASE1"/>
    <property type="match status" value="1"/>
</dbReference>
<dbReference type="InterPro" id="IPR007895">
    <property type="entry name" value="MASE1"/>
</dbReference>
<evidence type="ECO:0000313" key="14">
    <source>
        <dbReference type="EMBL" id="AUM11984.1"/>
    </source>
</evidence>
<keyword evidence="9 11" id="KW-1133">Transmembrane helix</keyword>
<dbReference type="InterPro" id="IPR042240">
    <property type="entry name" value="CHASE_sf"/>
</dbReference>
<proteinExistence type="predicted"/>
<keyword evidence="5" id="KW-0597">Phosphoprotein</keyword>
<dbReference type="PROSITE" id="PS50109">
    <property type="entry name" value="HIS_KIN"/>
    <property type="match status" value="1"/>
</dbReference>